<reference evidence="2 3" key="1">
    <citation type="submission" date="2019-07" db="EMBL/GenBank/DDBJ databases">
        <authorList>
            <person name="Park M."/>
        </authorList>
    </citation>
    <scope>NUCLEOTIDE SEQUENCE [LARGE SCALE GENOMIC DNA]</scope>
    <source>
        <strain evidence="2 3">KCTC32445</strain>
    </source>
</reference>
<dbReference type="SUPFAM" id="SSF54909">
    <property type="entry name" value="Dimeric alpha+beta barrel"/>
    <property type="match status" value="1"/>
</dbReference>
<organism evidence="2 3">
    <name type="scientific">Sphingorhabdus contaminans</name>
    <dbReference type="NCBI Taxonomy" id="1343899"/>
    <lineage>
        <taxon>Bacteria</taxon>
        <taxon>Pseudomonadati</taxon>
        <taxon>Pseudomonadota</taxon>
        <taxon>Alphaproteobacteria</taxon>
        <taxon>Sphingomonadales</taxon>
        <taxon>Sphingomonadaceae</taxon>
        <taxon>Sphingorhabdus</taxon>
    </lineage>
</organism>
<evidence type="ECO:0000313" key="3">
    <source>
        <dbReference type="Proteomes" id="UP000320160"/>
    </source>
</evidence>
<dbReference type="GO" id="GO:0004497">
    <property type="term" value="F:monooxygenase activity"/>
    <property type="evidence" value="ECO:0007669"/>
    <property type="project" value="UniProtKB-KW"/>
</dbReference>
<dbReference type="Proteomes" id="UP000320160">
    <property type="component" value="Unassembled WGS sequence"/>
</dbReference>
<dbReference type="Gene3D" id="3.30.70.100">
    <property type="match status" value="1"/>
</dbReference>
<dbReference type="RefSeq" id="WP_143777131.1">
    <property type="nucleotide sequence ID" value="NZ_VKKU01000002.1"/>
</dbReference>
<proteinExistence type="predicted"/>
<dbReference type="EMBL" id="VKKU01000002">
    <property type="protein sequence ID" value="TSB01911.1"/>
    <property type="molecule type" value="Genomic_DNA"/>
</dbReference>
<dbReference type="InterPro" id="IPR007138">
    <property type="entry name" value="ABM_dom"/>
</dbReference>
<dbReference type="PROSITE" id="PS51725">
    <property type="entry name" value="ABM"/>
    <property type="match status" value="1"/>
</dbReference>
<dbReference type="InterPro" id="IPR011008">
    <property type="entry name" value="Dimeric_a/b-barrel"/>
</dbReference>
<dbReference type="AlphaFoldDB" id="A0A553WB52"/>
<sequence>MIIVTGHVLTNAENRAAIEAECIAHSQRSRAEPGCLAHNVHADCEQPDRLVFVEKWQDRASLLTHFAVPESVAFVQAISRLSTERPVMDIYEATGIGPADLKDQASSS</sequence>
<dbReference type="OrthoDB" id="287932at2"/>
<comment type="caution">
    <text evidence="2">The sequence shown here is derived from an EMBL/GenBank/DDBJ whole genome shotgun (WGS) entry which is preliminary data.</text>
</comment>
<name>A0A553WB52_9SPHN</name>
<protein>
    <submittedName>
        <fullName evidence="2">Antibiotic biosynthesis monooxygenase</fullName>
    </submittedName>
</protein>
<evidence type="ECO:0000313" key="2">
    <source>
        <dbReference type="EMBL" id="TSB01911.1"/>
    </source>
</evidence>
<accession>A0A553WB52</accession>
<keyword evidence="3" id="KW-1185">Reference proteome</keyword>
<keyword evidence="2" id="KW-0503">Monooxygenase</keyword>
<keyword evidence="2" id="KW-0560">Oxidoreductase</keyword>
<evidence type="ECO:0000259" key="1">
    <source>
        <dbReference type="PROSITE" id="PS51725"/>
    </source>
</evidence>
<gene>
    <name evidence="2" type="ORF">FOM92_12165</name>
</gene>
<feature type="domain" description="ABM" evidence="1">
    <location>
        <begin position="2"/>
        <end position="91"/>
    </location>
</feature>
<dbReference type="Pfam" id="PF03992">
    <property type="entry name" value="ABM"/>
    <property type="match status" value="1"/>
</dbReference>